<evidence type="ECO:0000313" key="3">
    <source>
        <dbReference type="Proteomes" id="UP000314294"/>
    </source>
</evidence>
<dbReference type="AlphaFoldDB" id="A0A4Z2IXB8"/>
<gene>
    <name evidence="2" type="ORF">EYF80_007157</name>
</gene>
<keyword evidence="3" id="KW-1185">Reference proteome</keyword>
<dbReference type="EMBL" id="SRLO01000038">
    <property type="protein sequence ID" value="TNN82639.1"/>
    <property type="molecule type" value="Genomic_DNA"/>
</dbReference>
<proteinExistence type="predicted"/>
<reference evidence="2 3" key="1">
    <citation type="submission" date="2019-03" db="EMBL/GenBank/DDBJ databases">
        <title>First draft genome of Liparis tanakae, snailfish: a comprehensive survey of snailfish specific genes.</title>
        <authorList>
            <person name="Kim W."/>
            <person name="Song I."/>
            <person name="Jeong J.-H."/>
            <person name="Kim D."/>
            <person name="Kim S."/>
            <person name="Ryu S."/>
            <person name="Song J.Y."/>
            <person name="Lee S.K."/>
        </authorList>
    </citation>
    <scope>NUCLEOTIDE SEQUENCE [LARGE SCALE GENOMIC DNA]</scope>
    <source>
        <tissue evidence="2">Muscle</tissue>
    </source>
</reference>
<protein>
    <submittedName>
        <fullName evidence="2">Uncharacterized protein</fullName>
    </submittedName>
</protein>
<organism evidence="2 3">
    <name type="scientific">Liparis tanakae</name>
    <name type="common">Tanaka's snailfish</name>
    <dbReference type="NCBI Taxonomy" id="230148"/>
    <lineage>
        <taxon>Eukaryota</taxon>
        <taxon>Metazoa</taxon>
        <taxon>Chordata</taxon>
        <taxon>Craniata</taxon>
        <taxon>Vertebrata</taxon>
        <taxon>Euteleostomi</taxon>
        <taxon>Actinopterygii</taxon>
        <taxon>Neopterygii</taxon>
        <taxon>Teleostei</taxon>
        <taxon>Neoteleostei</taxon>
        <taxon>Acanthomorphata</taxon>
        <taxon>Eupercaria</taxon>
        <taxon>Perciformes</taxon>
        <taxon>Cottioidei</taxon>
        <taxon>Cottales</taxon>
        <taxon>Liparidae</taxon>
        <taxon>Liparis</taxon>
    </lineage>
</organism>
<accession>A0A4Z2IXB8</accession>
<name>A0A4Z2IXB8_9TELE</name>
<evidence type="ECO:0000256" key="1">
    <source>
        <dbReference type="SAM" id="MobiDB-lite"/>
    </source>
</evidence>
<dbReference type="Proteomes" id="UP000314294">
    <property type="component" value="Unassembled WGS sequence"/>
</dbReference>
<sequence>MWAAGGAGLIRGLGSPDSTQTERGIIARLWKKVSAVNVIRSCLFIKSCDSEMWTVMFSSSSCVNTTLRLSALLSLLSVQHLCRLEFVGPRQKLSFPRVRDSRVSVRLRYVAQPAGESRSDGCPADLGSEFNLSNREEPGAD</sequence>
<comment type="caution">
    <text evidence="2">The sequence shown here is derived from an EMBL/GenBank/DDBJ whole genome shotgun (WGS) entry which is preliminary data.</text>
</comment>
<feature type="region of interest" description="Disordered" evidence="1">
    <location>
        <begin position="113"/>
        <end position="141"/>
    </location>
</feature>
<evidence type="ECO:0000313" key="2">
    <source>
        <dbReference type="EMBL" id="TNN82639.1"/>
    </source>
</evidence>